<sequence>MAQKTPEYSHVKMPTVQQLISMDWQYIEGDWDNAKVTERENFKQVLLTEHLKAAIKRINLDDNSNP</sequence>
<dbReference type="Proteomes" id="UP000632766">
    <property type="component" value="Unassembled WGS sequence"/>
</dbReference>
<keyword evidence="2" id="KW-1185">Reference proteome</keyword>
<protein>
    <submittedName>
        <fullName evidence="1">Uncharacterized protein</fullName>
    </submittedName>
</protein>
<dbReference type="EMBL" id="JAECZC010000029">
    <property type="protein sequence ID" value="MBH8563751.1"/>
    <property type="molecule type" value="Genomic_DNA"/>
</dbReference>
<proteinExistence type="predicted"/>
<dbReference type="AlphaFoldDB" id="A0A8J7LBJ4"/>
<organism evidence="1 2">
    <name type="scientific">Amazonocrinis nigriterrae CENA67</name>
    <dbReference type="NCBI Taxonomy" id="2794033"/>
    <lineage>
        <taxon>Bacteria</taxon>
        <taxon>Bacillati</taxon>
        <taxon>Cyanobacteriota</taxon>
        <taxon>Cyanophyceae</taxon>
        <taxon>Nostocales</taxon>
        <taxon>Nostocaceae</taxon>
        <taxon>Amazonocrinis</taxon>
        <taxon>Amazonocrinis nigriterrae</taxon>
    </lineage>
</organism>
<evidence type="ECO:0000313" key="2">
    <source>
        <dbReference type="Proteomes" id="UP000632766"/>
    </source>
</evidence>
<comment type="caution">
    <text evidence="1">The sequence shown here is derived from an EMBL/GenBank/DDBJ whole genome shotgun (WGS) entry which is preliminary data.</text>
</comment>
<name>A0A8J7LBJ4_9NOST</name>
<reference evidence="1 2" key="1">
    <citation type="journal article" date="2021" name="Int. J. Syst. Evol. Microbiol.">
        <title>Amazonocrinis nigriterrae gen. nov., sp. nov., Atlanticothrix silvestris gen. nov., sp. nov. and Dendronalium phyllosphericum gen. nov., sp. nov., nostocacean cyanobacteria from Brazilian environments.</title>
        <authorList>
            <person name="Alvarenga D.O."/>
            <person name="Andreote A.P.D."/>
            <person name="Branco L.H.Z."/>
            <person name="Delbaje E."/>
            <person name="Cruz R.B."/>
            <person name="Varani A.M."/>
            <person name="Fiore M.F."/>
        </authorList>
    </citation>
    <scope>NUCLEOTIDE SEQUENCE [LARGE SCALE GENOMIC DNA]</scope>
    <source>
        <strain evidence="1 2">CENA67</strain>
    </source>
</reference>
<accession>A0A8J7LBJ4</accession>
<gene>
    <name evidence="1" type="ORF">I8748_16395</name>
</gene>
<dbReference type="RefSeq" id="WP_198125617.1">
    <property type="nucleotide sequence ID" value="NZ_JAECZC010000029.1"/>
</dbReference>
<evidence type="ECO:0000313" key="1">
    <source>
        <dbReference type="EMBL" id="MBH8563751.1"/>
    </source>
</evidence>